<proteinExistence type="inferred from homology"/>
<dbReference type="GO" id="GO:0000287">
    <property type="term" value="F:magnesium ion binding"/>
    <property type="evidence" value="ECO:0007669"/>
    <property type="project" value="UniProtKB-UniRule"/>
</dbReference>
<evidence type="ECO:0000256" key="14">
    <source>
        <dbReference type="RuleBase" id="RU362033"/>
    </source>
</evidence>
<dbReference type="InterPro" id="IPR008250">
    <property type="entry name" value="ATPase_P-typ_transduc_dom_A_sf"/>
</dbReference>
<dbReference type="GeneTree" id="ENSGT00940000159531"/>
<reference evidence="16" key="2">
    <citation type="submission" date="2025-09" db="UniProtKB">
        <authorList>
            <consortium name="Ensembl"/>
        </authorList>
    </citation>
    <scope>IDENTIFICATION</scope>
</reference>
<dbReference type="NCBIfam" id="TIGR01652">
    <property type="entry name" value="ATPase-Plipid"/>
    <property type="match status" value="1"/>
</dbReference>
<feature type="binding site" evidence="12">
    <location>
        <position position="394"/>
    </location>
    <ligand>
        <name>ATP</name>
        <dbReference type="ChEBI" id="CHEBI:30616"/>
    </ligand>
</feature>
<dbReference type="AlphaFoldDB" id="A0A7M4EHD0"/>
<dbReference type="InterPro" id="IPR001757">
    <property type="entry name" value="P_typ_ATPase"/>
</dbReference>
<comment type="caution">
    <text evidence="14">Lacks conserved residue(s) required for the propagation of feature annotation.</text>
</comment>
<evidence type="ECO:0000256" key="6">
    <source>
        <dbReference type="ARBA" id="ARBA00022840"/>
    </source>
</evidence>
<dbReference type="SUPFAM" id="SSF81665">
    <property type="entry name" value="Calcium ATPase, transmembrane domain M"/>
    <property type="match status" value="1"/>
</dbReference>
<keyword evidence="8 14" id="KW-1133">Transmembrane helix</keyword>
<dbReference type="GO" id="GO:0005886">
    <property type="term" value="C:plasma membrane"/>
    <property type="evidence" value="ECO:0007669"/>
    <property type="project" value="TreeGrafter"/>
</dbReference>
<dbReference type="NCBIfam" id="TIGR01494">
    <property type="entry name" value="ATPase_P-type"/>
    <property type="match status" value="1"/>
</dbReference>
<evidence type="ECO:0000256" key="5">
    <source>
        <dbReference type="ARBA" id="ARBA00022741"/>
    </source>
</evidence>
<dbReference type="Pfam" id="PF16209">
    <property type="entry name" value="PhoLip_ATPase_N"/>
    <property type="match status" value="1"/>
</dbReference>
<keyword evidence="7 14" id="KW-1278">Translocase</keyword>
<evidence type="ECO:0000256" key="2">
    <source>
        <dbReference type="ARBA" id="ARBA00004141"/>
    </source>
</evidence>
<evidence type="ECO:0000256" key="11">
    <source>
        <dbReference type="PIRSR" id="PIRSR606539-1"/>
    </source>
</evidence>
<keyword evidence="4 14" id="KW-0812">Transmembrane</keyword>
<name>A0A7M4EHD0_CROPO</name>
<dbReference type="InterPro" id="IPR023214">
    <property type="entry name" value="HAD_sf"/>
</dbReference>
<feature type="binding site" evidence="12">
    <location>
        <position position="396"/>
    </location>
    <ligand>
        <name>ATP</name>
        <dbReference type="ChEBI" id="CHEBI:30616"/>
    </ligand>
</feature>
<dbReference type="EC" id="7.6.2.1" evidence="14"/>
<dbReference type="PROSITE" id="PS00154">
    <property type="entry name" value="ATPASE_E1_E2"/>
    <property type="match status" value="1"/>
</dbReference>
<comment type="subcellular location">
    <subcellularLocation>
        <location evidence="2 14">Membrane</location>
        <topology evidence="2 14">Multi-pass membrane protein</topology>
    </subcellularLocation>
</comment>
<evidence type="ECO:0000256" key="7">
    <source>
        <dbReference type="ARBA" id="ARBA00022967"/>
    </source>
</evidence>
<dbReference type="GO" id="GO:0005524">
    <property type="term" value="F:ATP binding"/>
    <property type="evidence" value="ECO:0007669"/>
    <property type="project" value="UniProtKB-UniRule"/>
</dbReference>
<protein>
    <recommendedName>
        <fullName evidence="14">Phospholipid-transporting ATPase</fullName>
        <ecNumber evidence="14">7.6.2.1</ecNumber>
    </recommendedName>
</protein>
<evidence type="ECO:0000256" key="13">
    <source>
        <dbReference type="PIRSR" id="PIRSR606539-3"/>
    </source>
</evidence>
<dbReference type="InterPro" id="IPR036412">
    <property type="entry name" value="HAD-like_sf"/>
</dbReference>
<feature type="binding site" evidence="13">
    <location>
        <position position="394"/>
    </location>
    <ligand>
        <name>Mg(2+)</name>
        <dbReference type="ChEBI" id="CHEBI:18420"/>
    </ligand>
</feature>
<evidence type="ECO:0000313" key="16">
    <source>
        <dbReference type="Ensembl" id="ENSCPRP00005009827.1"/>
    </source>
</evidence>
<keyword evidence="13 14" id="KW-0460">Magnesium</keyword>
<dbReference type="GO" id="GO:0140326">
    <property type="term" value="F:ATPase-coupled intramembrane lipid transporter activity"/>
    <property type="evidence" value="ECO:0007669"/>
    <property type="project" value="UniProtKB-EC"/>
</dbReference>
<feature type="transmembrane region" description="Helical" evidence="14">
    <location>
        <begin position="276"/>
        <end position="299"/>
    </location>
</feature>
<dbReference type="SUPFAM" id="SSF81653">
    <property type="entry name" value="Calcium ATPase, transduction domain A"/>
    <property type="match status" value="1"/>
</dbReference>
<feature type="active site" description="4-aspartylphosphate intermediate" evidence="11">
    <location>
        <position position="394"/>
    </location>
</feature>
<evidence type="ECO:0000256" key="9">
    <source>
        <dbReference type="ARBA" id="ARBA00023136"/>
    </source>
</evidence>
<evidence type="ECO:0000256" key="1">
    <source>
        <dbReference type="ARBA" id="ARBA00001946"/>
    </source>
</evidence>
<feature type="binding site" evidence="13">
    <location>
        <position position="396"/>
    </location>
    <ligand>
        <name>Mg(2+)</name>
        <dbReference type="ChEBI" id="CHEBI:18420"/>
    </ligand>
</feature>
<keyword evidence="17" id="KW-1185">Reference proteome</keyword>
<keyword evidence="9 14" id="KW-0472">Membrane</keyword>
<dbReference type="InterPro" id="IPR006539">
    <property type="entry name" value="P-type_ATPase_IV"/>
</dbReference>
<dbReference type="FunFam" id="2.70.150.10:FF:000022">
    <property type="entry name" value="Phospholipid-transporting ATPase"/>
    <property type="match status" value="1"/>
</dbReference>
<dbReference type="Ensembl" id="ENSCPRT00005011582.1">
    <property type="protein sequence ID" value="ENSCPRP00005009827.1"/>
    <property type="gene ID" value="ENSCPRG00005007012.1"/>
</dbReference>
<dbReference type="PANTHER" id="PTHR24092">
    <property type="entry name" value="PROBABLE PHOSPHOLIPID-TRANSPORTING ATPASE"/>
    <property type="match status" value="1"/>
</dbReference>
<evidence type="ECO:0000256" key="12">
    <source>
        <dbReference type="PIRSR" id="PIRSR606539-2"/>
    </source>
</evidence>
<dbReference type="Gene3D" id="1.20.1110.10">
    <property type="entry name" value="Calcium-transporting ATPase, transmembrane domain"/>
    <property type="match status" value="1"/>
</dbReference>
<dbReference type="InterPro" id="IPR018303">
    <property type="entry name" value="ATPase_P-typ_P_site"/>
</dbReference>
<keyword evidence="5 12" id="KW-0547">Nucleotide-binding</keyword>
<comment type="cofactor">
    <cofactor evidence="1 13">
        <name>Mg(2+)</name>
        <dbReference type="ChEBI" id="CHEBI:18420"/>
    </cofactor>
</comment>
<feature type="domain" description="P-type ATPase N-terminal" evidence="15">
    <location>
        <begin position="20"/>
        <end position="82"/>
    </location>
</feature>
<dbReference type="InterPro" id="IPR023299">
    <property type="entry name" value="ATPase_P-typ_cyto_dom_N"/>
</dbReference>
<reference evidence="16" key="1">
    <citation type="submission" date="2025-08" db="UniProtKB">
        <authorList>
            <consortium name="Ensembl"/>
        </authorList>
    </citation>
    <scope>IDENTIFICATION</scope>
</reference>
<feature type="binding site" evidence="12">
    <location>
        <position position="395"/>
    </location>
    <ligand>
        <name>ATP</name>
        <dbReference type="ChEBI" id="CHEBI:30616"/>
    </ligand>
</feature>
<keyword evidence="6 12" id="KW-0067">ATP-binding</keyword>
<organism evidence="16 17">
    <name type="scientific">Crocodylus porosus</name>
    <name type="common">Saltwater crocodile</name>
    <name type="synonym">Estuarine crocodile</name>
    <dbReference type="NCBI Taxonomy" id="8502"/>
    <lineage>
        <taxon>Eukaryota</taxon>
        <taxon>Metazoa</taxon>
        <taxon>Chordata</taxon>
        <taxon>Craniata</taxon>
        <taxon>Vertebrata</taxon>
        <taxon>Euteleostomi</taxon>
        <taxon>Archelosauria</taxon>
        <taxon>Archosauria</taxon>
        <taxon>Crocodylia</taxon>
        <taxon>Longirostres</taxon>
        <taxon>Crocodylidae</taxon>
        <taxon>Crocodylus</taxon>
    </lineage>
</organism>
<evidence type="ECO:0000313" key="17">
    <source>
        <dbReference type="Proteomes" id="UP000594220"/>
    </source>
</evidence>
<sequence>RRKKNKTMRMIVSNLPFESNMWKENPNRYYDSNKIKTTKYTILSFIPKNIVEQFHRFANIYFVAIASLNFVPVVNAFQPAVSLIPICIIMAITAVKDAWEDFRRYKSDKEINSMGCLIFRKKEQAYVEKCWKDVQVGDFVQLHCNETIPADILLLYSSDQNGTCHLETSNLDGETNLKQRQVVTGFFHQNSEFHPEFFQNTIVCEMPNNDLNKFKGFPDGKKVGFSSENLLLRGCTIRNTEVAIGIVIYAGHETKAMLNNSGPRYKRSKIERRMNMDIFFCVGLLFIMCLIGALGHGIWNGTFSEHPPFNVPDVNGYYLSLALAGFYMFLTMIILLQVLIPISLYVSIELVKLGQVFLIHNDIDLYDGERDFPIQCRALNITEDLGQIQHIFSDKTGTLTENKMVFRRCTINGNEFSHQENGERCILLFVLPAIEIEKPARCLFCTSFLCNPKITNRRGSSGHSHKCKILTEYILLFQEKDVTPDSRLLRKVRDAALQMESLSPFTSKATFSSTTATTDFFLALAICNTVVVSTATQPRQRVI</sequence>
<keyword evidence="13" id="KW-0479">Metal-binding</keyword>
<comment type="similarity">
    <text evidence="3 14">Belongs to the cation transport ATPase (P-type) (TC 3.A.3) family. Type IV subfamily.</text>
</comment>
<dbReference type="PANTHER" id="PTHR24092:SF79">
    <property type="entry name" value="PHOSPHOLIPID-TRANSPORTING ATPASE VB"/>
    <property type="match status" value="1"/>
</dbReference>
<evidence type="ECO:0000259" key="15">
    <source>
        <dbReference type="Pfam" id="PF16209"/>
    </source>
</evidence>
<gene>
    <name evidence="16" type="primary">ATP10B</name>
</gene>
<accession>A0A7M4EHD0</accession>
<evidence type="ECO:0000256" key="3">
    <source>
        <dbReference type="ARBA" id="ARBA00008109"/>
    </source>
</evidence>
<dbReference type="Gene3D" id="3.40.50.1000">
    <property type="entry name" value="HAD superfamily/HAD-like"/>
    <property type="match status" value="1"/>
</dbReference>
<dbReference type="FunFam" id="1.20.1110.10:FF:000006">
    <property type="entry name" value="Phospholipid-transporting ATPase"/>
    <property type="match status" value="1"/>
</dbReference>
<comment type="catalytic activity">
    <reaction evidence="10 14">
        <text>ATP + H2O + phospholipidSide 1 = ADP + phosphate + phospholipidSide 2.</text>
        <dbReference type="EC" id="7.6.2.1"/>
    </reaction>
</comment>
<dbReference type="GO" id="GO:0045332">
    <property type="term" value="P:phospholipid translocation"/>
    <property type="evidence" value="ECO:0007669"/>
    <property type="project" value="TreeGrafter"/>
</dbReference>
<feature type="transmembrane region" description="Helical" evidence="14">
    <location>
        <begin position="80"/>
        <end position="99"/>
    </location>
</feature>
<dbReference type="InterPro" id="IPR023298">
    <property type="entry name" value="ATPase_P-typ_TM_dom_sf"/>
</dbReference>
<evidence type="ECO:0000256" key="4">
    <source>
        <dbReference type="ARBA" id="ARBA00022692"/>
    </source>
</evidence>
<dbReference type="InterPro" id="IPR032631">
    <property type="entry name" value="P-type_ATPase_N"/>
</dbReference>
<evidence type="ECO:0000256" key="8">
    <source>
        <dbReference type="ARBA" id="ARBA00022989"/>
    </source>
</evidence>
<dbReference type="FunFam" id="3.40.50.1000:FF:000001">
    <property type="entry name" value="Phospholipid-transporting ATPase IC"/>
    <property type="match status" value="1"/>
</dbReference>
<dbReference type="Gene3D" id="2.70.150.10">
    <property type="entry name" value="Calcium-transporting ATPase, cytoplasmic transduction domain A"/>
    <property type="match status" value="1"/>
</dbReference>
<dbReference type="GO" id="GO:0016887">
    <property type="term" value="F:ATP hydrolysis activity"/>
    <property type="evidence" value="ECO:0007669"/>
    <property type="project" value="InterPro"/>
</dbReference>
<evidence type="ECO:0000256" key="10">
    <source>
        <dbReference type="ARBA" id="ARBA00034036"/>
    </source>
</evidence>
<feature type="transmembrane region" description="Helical" evidence="14">
    <location>
        <begin position="319"/>
        <end position="346"/>
    </location>
</feature>
<dbReference type="Gene3D" id="3.40.1110.10">
    <property type="entry name" value="Calcium-transporting ATPase, cytoplasmic domain N"/>
    <property type="match status" value="1"/>
</dbReference>
<dbReference type="Proteomes" id="UP000594220">
    <property type="component" value="Unplaced"/>
</dbReference>
<dbReference type="SUPFAM" id="SSF56784">
    <property type="entry name" value="HAD-like"/>
    <property type="match status" value="1"/>
</dbReference>
<feature type="transmembrane region" description="Helical" evidence="14">
    <location>
        <begin position="57"/>
        <end position="74"/>
    </location>
</feature>